<dbReference type="RefSeq" id="WP_093212804.1">
    <property type="nucleotide sequence ID" value="NZ_FNFL01000002.1"/>
</dbReference>
<organism evidence="1 2">
    <name type="scientific">Sediminibacillus albus</name>
    <dbReference type="NCBI Taxonomy" id="407036"/>
    <lineage>
        <taxon>Bacteria</taxon>
        <taxon>Bacillati</taxon>
        <taxon>Bacillota</taxon>
        <taxon>Bacilli</taxon>
        <taxon>Bacillales</taxon>
        <taxon>Bacillaceae</taxon>
        <taxon>Sediminibacillus</taxon>
    </lineage>
</organism>
<keyword evidence="2" id="KW-1185">Reference proteome</keyword>
<proteinExistence type="predicted"/>
<dbReference type="Proteomes" id="UP000198694">
    <property type="component" value="Unassembled WGS sequence"/>
</dbReference>
<sequence length="65" mass="7584">MFEKILNALVDNYEDNEFDELDEAAEEDEELLAFDEEDNLERDQFIEDPGIVGIINENSNLYDNP</sequence>
<evidence type="ECO:0000313" key="2">
    <source>
        <dbReference type="Proteomes" id="UP000198694"/>
    </source>
</evidence>
<evidence type="ECO:0000313" key="1">
    <source>
        <dbReference type="EMBL" id="SDK01600.1"/>
    </source>
</evidence>
<gene>
    <name evidence="1" type="ORF">SAMN05216243_1588</name>
</gene>
<name>A0A1G8YHN3_9BACI</name>
<dbReference type="EMBL" id="FNFL01000002">
    <property type="protein sequence ID" value="SDK01600.1"/>
    <property type="molecule type" value="Genomic_DNA"/>
</dbReference>
<accession>A0A1G8YHN3</accession>
<reference evidence="1 2" key="1">
    <citation type="submission" date="2016-10" db="EMBL/GenBank/DDBJ databases">
        <authorList>
            <person name="de Groot N.N."/>
        </authorList>
    </citation>
    <scope>NUCLEOTIDE SEQUENCE [LARGE SCALE GENOMIC DNA]</scope>
    <source>
        <strain evidence="1 2">CGMCC 1.6502</strain>
    </source>
</reference>
<dbReference type="AlphaFoldDB" id="A0A1G8YHN3"/>
<protein>
    <submittedName>
        <fullName evidence="1">Uncharacterized protein</fullName>
    </submittedName>
</protein>